<dbReference type="AlphaFoldDB" id="A0A0F6W1V0"/>
<sequence>MCVVALALVSTIGCGPPDLPESSYYDERVQPLLSTSCVRQNTGCHLGTPEGLSAGSLDLTSYDAAMRRDDLFAAYGPYPLPLLLMKPGDPVQVSVETFDPPDPARPDERFVRVETDIRHAGGSTVDLGTTGFALLQQWTSSGHQRSGVPDETLRESIGPCRHGAGEMVGYDRAAADVDPALFARFRDEVQPVLREACAGSSCHGTTVADLYLSCGEDDEELRWNYWVALQFVTTPVSTSELLRRPLSTLRGGTFHEGGNVFGSVEDPRYEALRAWAEEVATRQPALLQPWIPEDADEAGFRFFANRVQPVLVRKGCMFLNCHSPSMFHDLRLRGGAGGHFGRLATVRNYRMAREMLAPEASTPNESRIVAKNLFPEEQVSGASGLFHRGGSLFEDFGRDGAAPNPADPSDCAGVDADAGDLNEIPAYCVMARWWELEREGGITRGEIVPDGASAVVWVSRPTDVGRVDDFDTYRPGADLVAADATFAADGAVSLGAERSLLGSCSGITVASADVRGPAVTWDGTRVAFAVRTSASTPLRLWWVNVDGSGCELIPGVAASVETANGILVHDFDPAFAADGRLIFASTRGNLDPSATGRTGPTRAPATMRPNANLYIVDGGGAVRQLTFLLNQELQPALMTDGRLVFSTEKREVEFHQFAGRRQNLDGGDYHPLFAQRESVGFRSATEIVELLDRNLAMVAAPIDAADGAGTIVIVNRSIGPDQDDRDGNDRAYIHSMRFPAPGAFDGGSGAYRSPAPLPSGRVLVSCDLDATDLRAGGFDFELCELDPDSGAVRAIGGRAGAADVEAVAVYSRLAREIFHSRLDEVNGATGIVPGATDAEITVMDFPMLATLLFANRRTSRPIPGEIGGFDVLEALAPPDGADAFGDVMGEVVSDDFGMFYRSMRELGHVDLAPDGSANFRVRGGASIELRVTSRDGAPLVFGEDAIFTGEMHQREHMQFYPGERIRQSIPRARFNELCGGCHGSISGRELDIAADIDVLTEASRHVSAVGEDPVDLSGL</sequence>
<organism evidence="1 2">
    <name type="scientific">Sandaracinus amylolyticus</name>
    <dbReference type="NCBI Taxonomy" id="927083"/>
    <lineage>
        <taxon>Bacteria</taxon>
        <taxon>Pseudomonadati</taxon>
        <taxon>Myxococcota</taxon>
        <taxon>Polyangia</taxon>
        <taxon>Polyangiales</taxon>
        <taxon>Sandaracinaceae</taxon>
        <taxon>Sandaracinus</taxon>
    </lineage>
</organism>
<dbReference type="SUPFAM" id="SSF82171">
    <property type="entry name" value="DPP6 N-terminal domain-like"/>
    <property type="match status" value="1"/>
</dbReference>
<reference evidence="1 2" key="1">
    <citation type="submission" date="2015-03" db="EMBL/GenBank/DDBJ databases">
        <title>Genome assembly of Sandaracinus amylolyticus DSM 53668.</title>
        <authorList>
            <person name="Sharma G."/>
            <person name="Subramanian S."/>
        </authorList>
    </citation>
    <scope>NUCLEOTIDE SEQUENCE [LARGE SCALE GENOMIC DNA]</scope>
    <source>
        <strain evidence="1 2">DSM 53668</strain>
    </source>
</reference>
<dbReference type="InterPro" id="IPR011042">
    <property type="entry name" value="6-blade_b-propeller_TolB-like"/>
</dbReference>
<dbReference type="EMBL" id="CP011125">
    <property type="protein sequence ID" value="AKF05286.1"/>
    <property type="molecule type" value="Genomic_DNA"/>
</dbReference>
<dbReference type="Gene3D" id="2.120.10.30">
    <property type="entry name" value="TolB, C-terminal domain"/>
    <property type="match status" value="1"/>
</dbReference>
<evidence type="ECO:0000313" key="2">
    <source>
        <dbReference type="Proteomes" id="UP000034883"/>
    </source>
</evidence>
<dbReference type="KEGG" id="samy:DB32_002435"/>
<accession>A0A0F6W1V0</accession>
<evidence type="ECO:0000313" key="1">
    <source>
        <dbReference type="EMBL" id="AKF05286.1"/>
    </source>
</evidence>
<keyword evidence="2" id="KW-1185">Reference proteome</keyword>
<dbReference type="Proteomes" id="UP000034883">
    <property type="component" value="Chromosome"/>
</dbReference>
<proteinExistence type="predicted"/>
<gene>
    <name evidence="1" type="ORF">DB32_002435</name>
</gene>
<dbReference type="STRING" id="927083.DB32_002435"/>
<name>A0A0F6W1V0_9BACT</name>
<protein>
    <recommendedName>
        <fullName evidence="3">Hydrazine synthase alpha subunit middle domain-containing protein</fullName>
    </recommendedName>
</protein>
<evidence type="ECO:0008006" key="3">
    <source>
        <dbReference type="Google" id="ProtNLM"/>
    </source>
</evidence>